<name>A0A9N9DEJ2_9GLOM</name>
<dbReference type="SUPFAM" id="SSF81698">
    <property type="entry name" value="FF domain"/>
    <property type="match status" value="5"/>
</dbReference>
<feature type="compositionally biased region" description="Basic and acidic residues" evidence="3">
    <location>
        <begin position="58"/>
        <end position="70"/>
    </location>
</feature>
<dbReference type="OrthoDB" id="410044at2759"/>
<organism evidence="5 6">
    <name type="scientific">Acaulospora morrowiae</name>
    <dbReference type="NCBI Taxonomy" id="94023"/>
    <lineage>
        <taxon>Eukaryota</taxon>
        <taxon>Fungi</taxon>
        <taxon>Fungi incertae sedis</taxon>
        <taxon>Mucoromycota</taxon>
        <taxon>Glomeromycotina</taxon>
        <taxon>Glomeromycetes</taxon>
        <taxon>Diversisporales</taxon>
        <taxon>Acaulosporaceae</taxon>
        <taxon>Acaulospora</taxon>
    </lineage>
</organism>
<feature type="region of interest" description="Disordered" evidence="3">
    <location>
        <begin position="287"/>
        <end position="311"/>
    </location>
</feature>
<dbReference type="PROSITE" id="PS51676">
    <property type="entry name" value="FF"/>
    <property type="match status" value="2"/>
</dbReference>
<dbReference type="SMART" id="SM00441">
    <property type="entry name" value="FF"/>
    <property type="match status" value="5"/>
</dbReference>
<feature type="compositionally biased region" description="Basic and acidic residues" evidence="3">
    <location>
        <begin position="78"/>
        <end position="90"/>
    </location>
</feature>
<dbReference type="Gene3D" id="1.10.10.440">
    <property type="entry name" value="FF domain"/>
    <property type="match status" value="6"/>
</dbReference>
<evidence type="ECO:0000256" key="2">
    <source>
        <dbReference type="SAM" id="Coils"/>
    </source>
</evidence>
<dbReference type="PANTHER" id="PTHR15377:SF3">
    <property type="entry name" value="WW DOMAIN-CONTAINING PROTEIN"/>
    <property type="match status" value="1"/>
</dbReference>
<evidence type="ECO:0000256" key="3">
    <source>
        <dbReference type="SAM" id="MobiDB-lite"/>
    </source>
</evidence>
<dbReference type="InterPro" id="IPR036517">
    <property type="entry name" value="FF_domain_sf"/>
</dbReference>
<keyword evidence="1" id="KW-0677">Repeat</keyword>
<evidence type="ECO:0000259" key="4">
    <source>
        <dbReference type="PROSITE" id="PS51676"/>
    </source>
</evidence>
<dbReference type="AlphaFoldDB" id="A0A9N9DEJ2"/>
<evidence type="ECO:0000313" key="6">
    <source>
        <dbReference type="Proteomes" id="UP000789342"/>
    </source>
</evidence>
<dbReference type="InterPro" id="IPR002713">
    <property type="entry name" value="FF_domain"/>
</dbReference>
<dbReference type="Proteomes" id="UP000789342">
    <property type="component" value="Unassembled WGS sequence"/>
</dbReference>
<dbReference type="GO" id="GO:0003712">
    <property type="term" value="F:transcription coregulator activity"/>
    <property type="evidence" value="ECO:0007669"/>
    <property type="project" value="TreeGrafter"/>
</dbReference>
<reference evidence="5" key="1">
    <citation type="submission" date="2021-06" db="EMBL/GenBank/DDBJ databases">
        <authorList>
            <person name="Kallberg Y."/>
            <person name="Tangrot J."/>
            <person name="Rosling A."/>
        </authorList>
    </citation>
    <scope>NUCLEOTIDE SEQUENCE</scope>
    <source>
        <strain evidence="5">CL551</strain>
    </source>
</reference>
<protein>
    <submittedName>
        <fullName evidence="5">6000_t:CDS:1</fullName>
    </submittedName>
</protein>
<dbReference type="PANTHER" id="PTHR15377">
    <property type="entry name" value="TRANSCRIPTION ELONGATION REGULATOR 1"/>
    <property type="match status" value="1"/>
</dbReference>
<dbReference type="Pfam" id="PF01846">
    <property type="entry name" value="FF"/>
    <property type="match status" value="5"/>
</dbReference>
<keyword evidence="2" id="KW-0175">Coiled coil</keyword>
<gene>
    <name evidence="5" type="ORF">AMORRO_LOCUS9308</name>
</gene>
<feature type="domain" description="FF" evidence="4">
    <location>
        <begin position="221"/>
        <end position="276"/>
    </location>
</feature>
<dbReference type="InterPro" id="IPR045148">
    <property type="entry name" value="TCRG1-like"/>
</dbReference>
<dbReference type="GO" id="GO:0005634">
    <property type="term" value="C:nucleus"/>
    <property type="evidence" value="ECO:0007669"/>
    <property type="project" value="TreeGrafter"/>
</dbReference>
<feature type="coiled-coil region" evidence="2">
    <location>
        <begin position="438"/>
        <end position="465"/>
    </location>
</feature>
<accession>A0A9N9DEJ2</accession>
<evidence type="ECO:0000256" key="1">
    <source>
        <dbReference type="ARBA" id="ARBA00022737"/>
    </source>
</evidence>
<feature type="coiled-coil region" evidence="2">
    <location>
        <begin position="202"/>
        <end position="231"/>
    </location>
</feature>
<keyword evidence="6" id="KW-1185">Reference proteome</keyword>
<proteinExistence type="predicted"/>
<dbReference type="GO" id="GO:0070063">
    <property type="term" value="F:RNA polymerase binding"/>
    <property type="evidence" value="ECO:0007669"/>
    <property type="project" value="InterPro"/>
</dbReference>
<feature type="non-terminal residue" evidence="5">
    <location>
        <position position="1"/>
    </location>
</feature>
<comment type="caution">
    <text evidence="5">The sequence shown here is derived from an EMBL/GenBank/DDBJ whole genome shotgun (WGS) entry which is preliminary data.</text>
</comment>
<dbReference type="EMBL" id="CAJVPV010008904">
    <property type="protein sequence ID" value="CAG8636049.1"/>
    <property type="molecule type" value="Genomic_DNA"/>
</dbReference>
<feature type="compositionally biased region" description="Acidic residues" evidence="3">
    <location>
        <begin position="46"/>
        <end position="57"/>
    </location>
</feature>
<sequence>PEEIAEAVKAIKEQEAKEAKGGSGMMENEGTELTEEDIAFQLQFMEEQEDQDYETEPNESRDQLMEHAMSDEGSQLLNEEKGKDVDLSPEERASRFKSLLREMEVSPFAMWEKELPRIIHDSRYTLIPTLKQKKELFDEFCKERVIELRAEKKKVLSEKDEYLKLLEEETSYRSHWDSFRSSFKRDPRFKNFSEDKEREKLFRKHVKDLKEKEAERKREQQKKAVEDFMKLLRETREIESDSSWRRVKRLIDDDPRYEAIQSSTQREELFREYCKKLEAEDVEEMARKEQERKQRERKEREEESLRNREAQVRNERKNQYYDRNMVKKKMMREESIREFRTLLIDLVRTHETIWESKKSDLARDHRFNGEGLEDADRERLFNEHIDGIYQNRLKSYNQLLEKHVKLDTTWLEVYPIVKEDPRAVRLSKDEAQLEKLFNDHMKMKLERVKEEFRDLLKENQFVEYRARMVQLSENGAKDETGAEKEKARKLTLEEIHDVLKDDTRFLILNNMPEVRDEIITTYLNNMDAPKMTVHQGRE</sequence>
<feature type="domain" description="FF" evidence="4">
    <location>
        <begin position="144"/>
        <end position="208"/>
    </location>
</feature>
<feature type="region of interest" description="Disordered" evidence="3">
    <location>
        <begin position="46"/>
        <end position="90"/>
    </location>
</feature>
<evidence type="ECO:0000313" key="5">
    <source>
        <dbReference type="EMBL" id="CAG8636049.1"/>
    </source>
</evidence>